<name>A0A183LDS9_9TREM</name>
<evidence type="ECO:0000313" key="1">
    <source>
        <dbReference type="EMBL" id="VDO53409.1"/>
    </source>
</evidence>
<dbReference type="Proteomes" id="UP000277204">
    <property type="component" value="Unassembled WGS sequence"/>
</dbReference>
<keyword evidence="2" id="KW-1185">Reference proteome</keyword>
<gene>
    <name evidence="1" type="ORF">SMRZ_LOCUS1954</name>
</gene>
<reference evidence="1 2" key="1">
    <citation type="submission" date="2018-11" db="EMBL/GenBank/DDBJ databases">
        <authorList>
            <consortium name="Pathogen Informatics"/>
        </authorList>
    </citation>
    <scope>NUCLEOTIDE SEQUENCE [LARGE SCALE GENOMIC DNA]</scope>
    <source>
        <strain evidence="1 2">Zambia</strain>
    </source>
</reference>
<evidence type="ECO:0000313" key="2">
    <source>
        <dbReference type="Proteomes" id="UP000277204"/>
    </source>
</evidence>
<dbReference type="AlphaFoldDB" id="A0A183LDS9"/>
<organism evidence="1 2">
    <name type="scientific">Schistosoma margrebowiei</name>
    <dbReference type="NCBI Taxonomy" id="48269"/>
    <lineage>
        <taxon>Eukaryota</taxon>
        <taxon>Metazoa</taxon>
        <taxon>Spiralia</taxon>
        <taxon>Lophotrochozoa</taxon>
        <taxon>Platyhelminthes</taxon>
        <taxon>Trematoda</taxon>
        <taxon>Digenea</taxon>
        <taxon>Strigeidida</taxon>
        <taxon>Schistosomatoidea</taxon>
        <taxon>Schistosomatidae</taxon>
        <taxon>Schistosoma</taxon>
    </lineage>
</organism>
<sequence length="77" mass="8512">MVVEGSQQKTMNQGFVLLGTRWQGVSVILSELVFGKCNVGIIFGISDTQQSTMVHMKDEVLMDSQFICIQKIKCSGI</sequence>
<dbReference type="EMBL" id="UZAI01000475">
    <property type="protein sequence ID" value="VDO53409.1"/>
    <property type="molecule type" value="Genomic_DNA"/>
</dbReference>
<proteinExistence type="predicted"/>
<accession>A0A183LDS9</accession>
<protein>
    <submittedName>
        <fullName evidence="1">Uncharacterized protein</fullName>
    </submittedName>
</protein>